<dbReference type="EMBL" id="CP003588">
    <property type="protein sequence ID" value="AFK71320.1"/>
    <property type="molecule type" value="Genomic_DNA"/>
</dbReference>
<dbReference type="HOGENOM" id="CLU_3139724_0_0_6"/>
<protein>
    <submittedName>
        <fullName evidence="2">Uncharacterized protein</fullName>
    </submittedName>
</protein>
<gene>
    <name evidence="2" type="ORF">YSA_08413</name>
</gene>
<evidence type="ECO:0000313" key="2">
    <source>
        <dbReference type="EMBL" id="AFK71320.1"/>
    </source>
</evidence>
<dbReference type="Proteomes" id="UP000005268">
    <property type="component" value="Chromosome"/>
</dbReference>
<reference evidence="2 3" key="1">
    <citation type="journal article" date="2012" name="J. Bacteriol.">
        <title>Complete Genome Sequence of the Naphthalene-Degrading Pseudomonas putida Strain ND6.</title>
        <authorList>
            <person name="Li S."/>
            <person name="Zhao H."/>
            <person name="Li Y."/>
            <person name="Niu S."/>
            <person name="Cai B."/>
        </authorList>
    </citation>
    <scope>NUCLEOTIDE SEQUENCE [LARGE SCALE GENOMIC DNA]</scope>
    <source>
        <strain evidence="2 3">ND6</strain>
    </source>
</reference>
<dbReference type="AlphaFoldDB" id="I3V0P9"/>
<proteinExistence type="predicted"/>
<organism evidence="2 3">
    <name type="scientific">Pseudomonas putida ND6</name>
    <dbReference type="NCBI Taxonomy" id="231023"/>
    <lineage>
        <taxon>Bacteria</taxon>
        <taxon>Pseudomonadati</taxon>
        <taxon>Pseudomonadota</taxon>
        <taxon>Gammaproteobacteria</taxon>
        <taxon>Pseudomonadales</taxon>
        <taxon>Pseudomonadaceae</taxon>
        <taxon>Pseudomonas</taxon>
    </lineage>
</organism>
<sequence>MTREDLSQESEQDCLVTVKLLPPDTSLEVPLYPRASQGSAPGDYLFTGE</sequence>
<accession>I3V0P9</accession>
<evidence type="ECO:0000313" key="3">
    <source>
        <dbReference type="Proteomes" id="UP000005268"/>
    </source>
</evidence>
<evidence type="ECO:0000256" key="1">
    <source>
        <dbReference type="SAM" id="MobiDB-lite"/>
    </source>
</evidence>
<dbReference type="KEGG" id="ppi:YSA_08413"/>
<name>I3V0P9_PSEPU</name>
<feature type="region of interest" description="Disordered" evidence="1">
    <location>
        <begin position="26"/>
        <end position="49"/>
    </location>
</feature>